<dbReference type="Proteomes" id="UP000294114">
    <property type="component" value="Unassembled WGS sequence"/>
</dbReference>
<dbReference type="Gene3D" id="3.30.565.10">
    <property type="entry name" value="Histidine kinase-like ATPase, C-terminal domain"/>
    <property type="match status" value="1"/>
</dbReference>
<proteinExistence type="predicted"/>
<dbReference type="GO" id="GO:0016301">
    <property type="term" value="F:kinase activity"/>
    <property type="evidence" value="ECO:0007669"/>
    <property type="project" value="UniProtKB-KW"/>
</dbReference>
<accession>A0A4V2GCW8</accession>
<protein>
    <submittedName>
        <fullName evidence="1">Histidine kinase/DNA gyrase B/HSP90-like ATPase</fullName>
    </submittedName>
</protein>
<name>A0A4V2GCW8_9ACTN</name>
<gene>
    <name evidence="1" type="ORF">EV384_2053</name>
</gene>
<dbReference type="AlphaFoldDB" id="A0A4V2GCW8"/>
<sequence>MSDDHDVVERKILEPDPGLIKSLGMHHTLESAIADLVDNSIDALASHVLIRFETDSGRPTGLTVVDDGHGMNGNQIDEAMRLGRQRDYGSGDQGHFGIGLKAASFSHSDTLTVCSTPDRNEYHGRRLRRGDVQRDYGCDVLDPASVCDDVDYLLDRLDAKSGTVVRWSDTRFPRVTGLAKGDWLEDSKTRLRMHLGLIYHRLLGGGRLRIDIEIFDLGMGEAGSPEPVAAINPLGFAASAVSGYPRTLVATVGDETVRLECHIVPPKSSGPSFRLYGRDGAEFQGLYIYRSDRLLQIGGWNEVITKDKNRALARVVIDDFASLNRFVRMNPEKSGIIFSHDLGAGIADATTASGDDNSVSFRDYIARAEAVLVESRRRRRARPPVAEPSKGLHEEIRRVIRAEIPLRQHEDPIEIRWRRIPRDRFLELDLNERVIYLNQHYRQMLTGGKTGLSDAPLLKTLVFLLTERVFEGHHWGPRDRDLVDMWNAVLGAAVQTEFGYREDGRQP</sequence>
<keyword evidence="2" id="KW-1185">Reference proteome</keyword>
<evidence type="ECO:0000313" key="2">
    <source>
        <dbReference type="Proteomes" id="UP000294114"/>
    </source>
</evidence>
<comment type="caution">
    <text evidence="1">The sequence shown here is derived from an EMBL/GenBank/DDBJ whole genome shotgun (WGS) entry which is preliminary data.</text>
</comment>
<keyword evidence="1" id="KW-0418">Kinase</keyword>
<dbReference type="EMBL" id="SHLD01000001">
    <property type="protein sequence ID" value="RZU73636.1"/>
    <property type="molecule type" value="Genomic_DNA"/>
</dbReference>
<dbReference type="RefSeq" id="WP_130332300.1">
    <property type="nucleotide sequence ID" value="NZ_SHLD01000001.1"/>
</dbReference>
<organism evidence="1 2">
    <name type="scientific">Micromonospora kangleipakensis</name>
    <dbReference type="NCBI Taxonomy" id="1077942"/>
    <lineage>
        <taxon>Bacteria</taxon>
        <taxon>Bacillati</taxon>
        <taxon>Actinomycetota</taxon>
        <taxon>Actinomycetes</taxon>
        <taxon>Micromonosporales</taxon>
        <taxon>Micromonosporaceae</taxon>
        <taxon>Micromonospora</taxon>
    </lineage>
</organism>
<dbReference type="SUPFAM" id="SSF55874">
    <property type="entry name" value="ATPase domain of HSP90 chaperone/DNA topoisomerase II/histidine kinase"/>
    <property type="match status" value="1"/>
</dbReference>
<dbReference type="OrthoDB" id="3757919at2"/>
<dbReference type="InterPro" id="IPR036890">
    <property type="entry name" value="HATPase_C_sf"/>
</dbReference>
<dbReference type="Pfam" id="PF13589">
    <property type="entry name" value="HATPase_c_3"/>
    <property type="match status" value="1"/>
</dbReference>
<reference evidence="1 2" key="1">
    <citation type="submission" date="2019-02" db="EMBL/GenBank/DDBJ databases">
        <title>Sequencing the genomes of 1000 actinobacteria strains.</title>
        <authorList>
            <person name="Klenk H.-P."/>
        </authorList>
    </citation>
    <scope>NUCLEOTIDE SEQUENCE [LARGE SCALE GENOMIC DNA]</scope>
    <source>
        <strain evidence="1 2">DSM 45612</strain>
    </source>
</reference>
<evidence type="ECO:0000313" key="1">
    <source>
        <dbReference type="EMBL" id="RZU73636.1"/>
    </source>
</evidence>
<keyword evidence="1" id="KW-0808">Transferase</keyword>